<evidence type="ECO:0008006" key="3">
    <source>
        <dbReference type="Google" id="ProtNLM"/>
    </source>
</evidence>
<sequence>MDIKETLQSFSTMTLSERQAFMLQHSDWLLQEMLAHIGSADAELRDHLIYRTFVDLLSDNLLSSEQLQYLFETATGEDFLYLHIGEKTTDSVFTRSFSALLVAGLLAKDTELLVLSDDDLQKFFKKIGRYLLLEQDTRGYVQEKGWAHSIAHGADLAATTIKHPKFDLQYAPSILHALKLVTWKETVFVNDEEERLINIVDALLLQNYSEEALIEFVEQAFDKFEMHLLTQGYNEHFFSGRTCTLNFMKTLYFSLKMNNKAPQLQNTIYGQVAKWLKLGN</sequence>
<dbReference type="Proteomes" id="UP000030487">
    <property type="component" value="Unassembled WGS sequence"/>
</dbReference>
<keyword evidence="2" id="KW-1185">Reference proteome</keyword>
<dbReference type="Pfam" id="PF10978">
    <property type="entry name" value="DUF2785"/>
    <property type="match status" value="1"/>
</dbReference>
<evidence type="ECO:0000313" key="1">
    <source>
        <dbReference type="EMBL" id="KGR88782.1"/>
    </source>
</evidence>
<dbReference type="RefSeq" id="WP_036075653.1">
    <property type="nucleotide sequence ID" value="NZ_AVCW01000026.1"/>
</dbReference>
<dbReference type="EMBL" id="JPVR01000056">
    <property type="protein sequence ID" value="KGR88782.1"/>
    <property type="molecule type" value="Genomic_DNA"/>
</dbReference>
<organism evidence="1 2">
    <name type="scientific">Lysinibacillus boronitolerans JCM 21713 = 10a = NBRC 103108</name>
    <dbReference type="NCBI Taxonomy" id="1294264"/>
    <lineage>
        <taxon>Bacteria</taxon>
        <taxon>Bacillati</taxon>
        <taxon>Bacillota</taxon>
        <taxon>Bacilli</taxon>
        <taxon>Bacillales</taxon>
        <taxon>Bacillaceae</taxon>
        <taxon>Lysinibacillus</taxon>
    </lineage>
</organism>
<name>A0ABR4Y5K4_9BACI</name>
<dbReference type="InterPro" id="IPR021247">
    <property type="entry name" value="DUF2785"/>
</dbReference>
<comment type="caution">
    <text evidence="1">The sequence shown here is derived from an EMBL/GenBank/DDBJ whole genome shotgun (WGS) entry which is preliminary data.</text>
</comment>
<proteinExistence type="predicted"/>
<protein>
    <recommendedName>
        <fullName evidence="3">DUF2785 domain-containing protein</fullName>
    </recommendedName>
</protein>
<gene>
    <name evidence="1" type="ORF">CD31_02875</name>
</gene>
<evidence type="ECO:0000313" key="2">
    <source>
        <dbReference type="Proteomes" id="UP000030487"/>
    </source>
</evidence>
<accession>A0ABR4Y5K4</accession>
<reference evidence="1 2" key="1">
    <citation type="submission" date="2014-02" db="EMBL/GenBank/DDBJ databases">
        <title>Draft genome sequence of Lysinibacillus boronitolerans NBRC 103108.</title>
        <authorList>
            <person name="Zhang F."/>
            <person name="Wang G."/>
            <person name="Zhang L."/>
        </authorList>
    </citation>
    <scope>NUCLEOTIDE SEQUENCE [LARGE SCALE GENOMIC DNA]</scope>
    <source>
        <strain evidence="1 2">NBRC 103108</strain>
    </source>
</reference>